<reference evidence="2 3" key="3">
    <citation type="journal article" date="2013" name="Rice">
        <title>Improvement of the Oryza sativa Nipponbare reference genome using next generation sequence and optical map data.</title>
        <authorList>
            <person name="Kawahara Y."/>
            <person name="de la Bastide M."/>
            <person name="Hamilton J.P."/>
            <person name="Kanamori H."/>
            <person name="McCombie W.R."/>
            <person name="Ouyang S."/>
            <person name="Schwartz D.C."/>
            <person name="Tanaka T."/>
            <person name="Wu J."/>
            <person name="Zhou S."/>
            <person name="Childs K.L."/>
            <person name="Davidson R.M."/>
            <person name="Lin H."/>
            <person name="Quesada-Ocampo L."/>
            <person name="Vaillancourt B."/>
            <person name="Sakai H."/>
            <person name="Lee S.S."/>
            <person name="Kim J."/>
            <person name="Numa H."/>
            <person name="Itoh T."/>
            <person name="Buell C.R."/>
            <person name="Matsumoto T."/>
        </authorList>
    </citation>
    <scope>NUCLEOTIDE SEQUENCE [LARGE SCALE GENOMIC DNA]</scope>
    <source>
        <strain evidence="3">cv. Nipponbare</strain>
    </source>
</reference>
<keyword evidence="3" id="KW-1185">Reference proteome</keyword>
<protein>
    <submittedName>
        <fullName evidence="2">Os01g0855850 protein</fullName>
    </submittedName>
</protein>
<proteinExistence type="predicted"/>
<evidence type="ECO:0000256" key="1">
    <source>
        <dbReference type="SAM" id="MobiDB-lite"/>
    </source>
</evidence>
<reference evidence="2 3" key="2">
    <citation type="journal article" date="2013" name="Plant Cell Physiol.">
        <title>Rice Annotation Project Database (RAP-DB): an integrative and interactive database for rice genomics.</title>
        <authorList>
            <person name="Sakai H."/>
            <person name="Lee S.S."/>
            <person name="Tanaka T."/>
            <person name="Numa H."/>
            <person name="Kim J."/>
            <person name="Kawahara Y."/>
            <person name="Wakimoto H."/>
            <person name="Yang C.C."/>
            <person name="Iwamoto M."/>
            <person name="Abe T."/>
            <person name="Yamada Y."/>
            <person name="Muto A."/>
            <person name="Inokuchi H."/>
            <person name="Ikemura T."/>
            <person name="Matsumoto T."/>
            <person name="Sasaki T."/>
            <person name="Itoh T."/>
        </authorList>
    </citation>
    <scope>NUCLEOTIDE SEQUENCE [LARGE SCALE GENOMIC DNA]</scope>
    <source>
        <strain evidence="3">cv. Nipponbare</strain>
    </source>
</reference>
<organism evidence="2 3">
    <name type="scientific">Oryza sativa subsp. japonica</name>
    <name type="common">Rice</name>
    <dbReference type="NCBI Taxonomy" id="39947"/>
    <lineage>
        <taxon>Eukaryota</taxon>
        <taxon>Viridiplantae</taxon>
        <taxon>Streptophyta</taxon>
        <taxon>Embryophyta</taxon>
        <taxon>Tracheophyta</taxon>
        <taxon>Spermatophyta</taxon>
        <taxon>Magnoliopsida</taxon>
        <taxon>Liliopsida</taxon>
        <taxon>Poales</taxon>
        <taxon>Poaceae</taxon>
        <taxon>BOP clade</taxon>
        <taxon>Oryzoideae</taxon>
        <taxon>Oryzeae</taxon>
        <taxon>Oryzinae</taxon>
        <taxon>Oryza</taxon>
        <taxon>Oryza sativa</taxon>
    </lineage>
</organism>
<dbReference type="InParanoid" id="A0A0N7KE32"/>
<dbReference type="EMBL" id="AP014957">
    <property type="protein sequence ID" value="BAS75289.1"/>
    <property type="molecule type" value="Genomic_DNA"/>
</dbReference>
<accession>A0A0N7KE32</accession>
<sequence>MASCAARAAAAADSSLGISRLRPCGWESEAGDGVGALERASGNRRRGQPRRSAATSPRGSVRTERGQASVDVKQARTGGEERRRLERRRTSAWRPAAGESGARGPECQLSSWLCDLGYKDEHQMCC</sequence>
<dbReference type="PaxDb" id="39947-A0A0N7KE32"/>
<evidence type="ECO:0000313" key="3">
    <source>
        <dbReference type="Proteomes" id="UP000059680"/>
    </source>
</evidence>
<feature type="region of interest" description="Disordered" evidence="1">
    <location>
        <begin position="23"/>
        <end position="104"/>
    </location>
</feature>
<dbReference type="AlphaFoldDB" id="A0A0N7KE32"/>
<evidence type="ECO:0000313" key="2">
    <source>
        <dbReference type="EMBL" id="BAS75289.1"/>
    </source>
</evidence>
<name>A0A0N7KE32_ORYSJ</name>
<dbReference type="Proteomes" id="UP000059680">
    <property type="component" value="Chromosome 1"/>
</dbReference>
<gene>
    <name evidence="2" type="ordered locus">Os01g0855850</name>
    <name evidence="2" type="ORF">OSNPB_010855850</name>
</gene>
<reference evidence="3" key="1">
    <citation type="journal article" date="2005" name="Nature">
        <title>The map-based sequence of the rice genome.</title>
        <authorList>
            <consortium name="International rice genome sequencing project (IRGSP)"/>
            <person name="Matsumoto T."/>
            <person name="Wu J."/>
            <person name="Kanamori H."/>
            <person name="Katayose Y."/>
            <person name="Fujisawa M."/>
            <person name="Namiki N."/>
            <person name="Mizuno H."/>
            <person name="Yamamoto K."/>
            <person name="Antonio B.A."/>
            <person name="Baba T."/>
            <person name="Sakata K."/>
            <person name="Nagamura Y."/>
            <person name="Aoki H."/>
            <person name="Arikawa K."/>
            <person name="Arita K."/>
            <person name="Bito T."/>
            <person name="Chiden Y."/>
            <person name="Fujitsuka N."/>
            <person name="Fukunaka R."/>
            <person name="Hamada M."/>
            <person name="Harada C."/>
            <person name="Hayashi A."/>
            <person name="Hijishita S."/>
            <person name="Honda M."/>
            <person name="Hosokawa S."/>
            <person name="Ichikawa Y."/>
            <person name="Idonuma A."/>
            <person name="Iijima M."/>
            <person name="Ikeda M."/>
            <person name="Ikeno M."/>
            <person name="Ito K."/>
            <person name="Ito S."/>
            <person name="Ito T."/>
            <person name="Ito Y."/>
            <person name="Ito Y."/>
            <person name="Iwabuchi A."/>
            <person name="Kamiya K."/>
            <person name="Karasawa W."/>
            <person name="Kurita K."/>
            <person name="Katagiri S."/>
            <person name="Kikuta A."/>
            <person name="Kobayashi H."/>
            <person name="Kobayashi N."/>
            <person name="Machita K."/>
            <person name="Maehara T."/>
            <person name="Masukawa M."/>
            <person name="Mizubayashi T."/>
            <person name="Mukai Y."/>
            <person name="Nagasaki H."/>
            <person name="Nagata Y."/>
            <person name="Naito S."/>
            <person name="Nakashima M."/>
            <person name="Nakama Y."/>
            <person name="Nakamichi Y."/>
            <person name="Nakamura M."/>
            <person name="Meguro A."/>
            <person name="Negishi M."/>
            <person name="Ohta I."/>
            <person name="Ohta T."/>
            <person name="Okamoto M."/>
            <person name="Ono N."/>
            <person name="Saji S."/>
            <person name="Sakaguchi M."/>
            <person name="Sakai K."/>
            <person name="Shibata M."/>
            <person name="Shimokawa T."/>
            <person name="Song J."/>
            <person name="Takazaki Y."/>
            <person name="Terasawa K."/>
            <person name="Tsugane M."/>
            <person name="Tsuji K."/>
            <person name="Ueda S."/>
            <person name="Waki K."/>
            <person name="Yamagata H."/>
            <person name="Yamamoto M."/>
            <person name="Yamamoto S."/>
            <person name="Yamane H."/>
            <person name="Yoshiki S."/>
            <person name="Yoshihara R."/>
            <person name="Yukawa K."/>
            <person name="Zhong H."/>
            <person name="Yano M."/>
            <person name="Yuan Q."/>
            <person name="Ouyang S."/>
            <person name="Liu J."/>
            <person name="Jones K.M."/>
            <person name="Gansberger K."/>
            <person name="Moffat K."/>
            <person name="Hill J."/>
            <person name="Bera J."/>
            <person name="Fadrosh D."/>
            <person name="Jin S."/>
            <person name="Johri S."/>
            <person name="Kim M."/>
            <person name="Overton L."/>
            <person name="Reardon M."/>
            <person name="Tsitrin T."/>
            <person name="Vuong H."/>
            <person name="Weaver B."/>
            <person name="Ciecko A."/>
            <person name="Tallon L."/>
            <person name="Jackson J."/>
            <person name="Pai G."/>
            <person name="Aken S.V."/>
            <person name="Utterback T."/>
            <person name="Reidmuller S."/>
            <person name="Feldblyum T."/>
            <person name="Hsiao J."/>
            <person name="Zismann V."/>
            <person name="Iobst S."/>
            <person name="de Vazeille A.R."/>
            <person name="Buell C.R."/>
            <person name="Ying K."/>
            <person name="Li Y."/>
            <person name="Lu T."/>
            <person name="Huang Y."/>
            <person name="Zhao Q."/>
            <person name="Feng Q."/>
            <person name="Zhang L."/>
            <person name="Zhu J."/>
            <person name="Weng Q."/>
            <person name="Mu J."/>
            <person name="Lu Y."/>
            <person name="Fan D."/>
            <person name="Liu Y."/>
            <person name="Guan J."/>
            <person name="Zhang Y."/>
            <person name="Yu S."/>
            <person name="Liu X."/>
            <person name="Zhang Y."/>
            <person name="Hong G."/>
            <person name="Han B."/>
            <person name="Choisne N."/>
            <person name="Demange N."/>
            <person name="Orjeda G."/>
            <person name="Samain S."/>
            <person name="Cattolico L."/>
            <person name="Pelletier E."/>
            <person name="Couloux A."/>
            <person name="Segurens B."/>
            <person name="Wincker P."/>
            <person name="D'Hont A."/>
            <person name="Scarpelli C."/>
            <person name="Weissenbach J."/>
            <person name="Salanoubat M."/>
            <person name="Quetier F."/>
            <person name="Yu Y."/>
            <person name="Kim H.R."/>
            <person name="Rambo T."/>
            <person name="Currie J."/>
            <person name="Collura K."/>
            <person name="Luo M."/>
            <person name="Yang T."/>
            <person name="Ammiraju J.S.S."/>
            <person name="Engler F."/>
            <person name="Soderlund C."/>
            <person name="Wing R.A."/>
            <person name="Palmer L.E."/>
            <person name="de la Bastide M."/>
            <person name="Spiegel L."/>
            <person name="Nascimento L."/>
            <person name="Zutavern T."/>
            <person name="O'Shaughnessy A."/>
            <person name="Dike S."/>
            <person name="Dedhia N."/>
            <person name="Preston R."/>
            <person name="Balija V."/>
            <person name="McCombie W.R."/>
            <person name="Chow T."/>
            <person name="Chen H."/>
            <person name="Chung M."/>
            <person name="Chen C."/>
            <person name="Shaw J."/>
            <person name="Wu H."/>
            <person name="Hsiao K."/>
            <person name="Chao Y."/>
            <person name="Chu M."/>
            <person name="Cheng C."/>
            <person name="Hour A."/>
            <person name="Lee P."/>
            <person name="Lin S."/>
            <person name="Lin Y."/>
            <person name="Liou J."/>
            <person name="Liu S."/>
            <person name="Hsing Y."/>
            <person name="Raghuvanshi S."/>
            <person name="Mohanty A."/>
            <person name="Bharti A.K."/>
            <person name="Gaur A."/>
            <person name="Gupta V."/>
            <person name="Kumar D."/>
            <person name="Ravi V."/>
            <person name="Vij S."/>
            <person name="Kapur A."/>
            <person name="Khurana P."/>
            <person name="Khurana P."/>
            <person name="Khurana J.P."/>
            <person name="Tyagi A.K."/>
            <person name="Gaikwad K."/>
            <person name="Singh A."/>
            <person name="Dalal V."/>
            <person name="Srivastava S."/>
            <person name="Dixit A."/>
            <person name="Pal A.K."/>
            <person name="Ghazi I.A."/>
            <person name="Yadav M."/>
            <person name="Pandit A."/>
            <person name="Bhargava A."/>
            <person name="Sureshbabu K."/>
            <person name="Batra K."/>
            <person name="Sharma T.R."/>
            <person name="Mohapatra T."/>
            <person name="Singh N.K."/>
            <person name="Messing J."/>
            <person name="Nelson A.B."/>
            <person name="Fuks G."/>
            <person name="Kavchok S."/>
            <person name="Keizer G."/>
            <person name="Linton E."/>
            <person name="Llaca V."/>
            <person name="Song R."/>
            <person name="Tanyolac B."/>
            <person name="Young S."/>
            <person name="Ho-Il K."/>
            <person name="Hahn J.H."/>
            <person name="Sangsakoo G."/>
            <person name="Vanavichit A."/>
            <person name="de Mattos Luiz.A.T."/>
            <person name="Zimmer P.D."/>
            <person name="Malone G."/>
            <person name="Dellagostin O."/>
            <person name="de Oliveira A.C."/>
            <person name="Bevan M."/>
            <person name="Bancroft I."/>
            <person name="Minx P."/>
            <person name="Cordum H."/>
            <person name="Wilson R."/>
            <person name="Cheng Z."/>
            <person name="Jin W."/>
            <person name="Jiang J."/>
            <person name="Leong S.A."/>
            <person name="Iwama H."/>
            <person name="Gojobori T."/>
            <person name="Itoh T."/>
            <person name="Niimura Y."/>
            <person name="Fujii Y."/>
            <person name="Habara T."/>
            <person name="Sakai H."/>
            <person name="Sato Y."/>
            <person name="Wilson G."/>
            <person name="Kumar K."/>
            <person name="McCouch S."/>
            <person name="Juretic N."/>
            <person name="Hoen D."/>
            <person name="Wright S."/>
            <person name="Bruskiewich R."/>
            <person name="Bureau T."/>
            <person name="Miyao A."/>
            <person name="Hirochika H."/>
            <person name="Nishikawa T."/>
            <person name="Kadowaki K."/>
            <person name="Sugiura M."/>
            <person name="Burr B."/>
            <person name="Sasaki T."/>
        </authorList>
    </citation>
    <scope>NUCLEOTIDE SEQUENCE [LARGE SCALE GENOMIC DNA]</scope>
    <source>
        <strain evidence="3">cv. Nipponbare</strain>
    </source>
</reference>